<evidence type="ECO:0000256" key="2">
    <source>
        <dbReference type="SAM" id="SignalP"/>
    </source>
</evidence>
<evidence type="ECO:0008006" key="5">
    <source>
        <dbReference type="Google" id="ProtNLM"/>
    </source>
</evidence>
<dbReference type="GO" id="GO:0005085">
    <property type="term" value="F:guanyl-nucleotide exchange factor activity"/>
    <property type="evidence" value="ECO:0007669"/>
    <property type="project" value="TreeGrafter"/>
</dbReference>
<sequence length="446" mass="45093">MQNRIRMMRWASSLALAPAVLAASSLVVVACSDDKTESFDPTPDASDASVANLPEAAAPTPDGGADVVDSRAPFDPTDQKVACSGAKCVTQLVAGDHHFCARFDDGTVECWGGDDSGALGRGDDPEPASKRVAGLEQITQLSAAGSSTCALSSAGKVSCWGSNSHGQLGQPTDPIFDEERHATPLEVALPGAALRIDVGSGGACAVLASGTHCWGDDTYGQLARQAFGAIESPGPAELGGSPIARTAIGPMTGFALTTTGDLRSFGALSGYEGEQSGRISSISPDPIPATILAGVSSFSVSSHACAIANGVAHCWGRDGRGALCTGLPDPFEQKPRVAATTGVAYPQRITTSGNTTCARMTDGTVQCCGSDDQGQLGRGKAGEFSTFFVAASSFTEQAVDVASGLTTVCALVQDGTVACWGGNGAGELGQGTSDDSAHPTPVKVAF</sequence>
<gene>
    <name evidence="3" type="ORF">AKJ09_04077</name>
</gene>
<dbReference type="Pfam" id="PF13540">
    <property type="entry name" value="RCC1_2"/>
    <property type="match status" value="4"/>
</dbReference>
<dbReference type="PROSITE" id="PS51257">
    <property type="entry name" value="PROKAR_LIPOPROTEIN"/>
    <property type="match status" value="1"/>
</dbReference>
<dbReference type="AlphaFoldDB" id="A0A0K1PV48"/>
<dbReference type="InterPro" id="IPR051553">
    <property type="entry name" value="Ran_GTPase-activating"/>
</dbReference>
<dbReference type="PROSITE" id="PS50012">
    <property type="entry name" value="RCC1_3"/>
    <property type="match status" value="3"/>
</dbReference>
<keyword evidence="4" id="KW-1185">Reference proteome</keyword>
<feature type="region of interest" description="Disordered" evidence="1">
    <location>
        <begin position="54"/>
        <end position="73"/>
    </location>
</feature>
<dbReference type="KEGG" id="llu:AKJ09_04077"/>
<reference evidence="3 4" key="1">
    <citation type="submission" date="2015-08" db="EMBL/GenBank/DDBJ databases">
        <authorList>
            <person name="Babu N.S."/>
            <person name="Beckwith C.J."/>
            <person name="Beseler K.G."/>
            <person name="Brison A."/>
            <person name="Carone J.V."/>
            <person name="Caskin T.P."/>
            <person name="Diamond M."/>
            <person name="Durham M.E."/>
            <person name="Foxe J.M."/>
            <person name="Go M."/>
            <person name="Henderson B.A."/>
            <person name="Jones I.B."/>
            <person name="McGettigan J.A."/>
            <person name="Micheletti S.J."/>
            <person name="Nasrallah M.E."/>
            <person name="Ortiz D."/>
            <person name="Piller C.R."/>
            <person name="Privatt S.R."/>
            <person name="Schneider S.L."/>
            <person name="Sharp S."/>
            <person name="Smith T.C."/>
            <person name="Stanton J.D."/>
            <person name="Ullery H.E."/>
            <person name="Wilson R.J."/>
            <person name="Serrano M.G."/>
            <person name="Buck G."/>
            <person name="Lee V."/>
            <person name="Wang Y."/>
            <person name="Carvalho R."/>
            <person name="Voegtly L."/>
            <person name="Shi R."/>
            <person name="Duckworth R."/>
            <person name="Johnson A."/>
            <person name="Loviza R."/>
            <person name="Walstead R."/>
            <person name="Shah Z."/>
            <person name="Kiflezghi M."/>
            <person name="Wade K."/>
            <person name="Ball S.L."/>
            <person name="Bradley K.W."/>
            <person name="Asai D.J."/>
            <person name="Bowman C.A."/>
            <person name="Russell D.A."/>
            <person name="Pope W.H."/>
            <person name="Jacobs-Sera D."/>
            <person name="Hendrix R.W."/>
            <person name="Hatfull G.F."/>
        </authorList>
    </citation>
    <scope>NUCLEOTIDE SEQUENCE [LARGE SCALE GENOMIC DNA]</scope>
    <source>
        <strain evidence="3 4">DSM 27648</strain>
    </source>
</reference>
<evidence type="ECO:0000256" key="1">
    <source>
        <dbReference type="SAM" id="MobiDB-lite"/>
    </source>
</evidence>
<dbReference type="InterPro" id="IPR000408">
    <property type="entry name" value="Reg_chr_condens"/>
</dbReference>
<dbReference type="Gene3D" id="2.130.10.30">
    <property type="entry name" value="Regulator of chromosome condensation 1/beta-lactamase-inhibitor protein II"/>
    <property type="match status" value="2"/>
</dbReference>
<dbReference type="Proteomes" id="UP000064967">
    <property type="component" value="Chromosome"/>
</dbReference>
<dbReference type="EMBL" id="CP012333">
    <property type="protein sequence ID" value="AKU97413.1"/>
    <property type="molecule type" value="Genomic_DNA"/>
</dbReference>
<dbReference type="STRING" id="1391654.AKJ09_04077"/>
<accession>A0A0K1PV48</accession>
<dbReference type="RefSeq" id="WP_169927650.1">
    <property type="nucleotide sequence ID" value="NZ_CP012333.1"/>
</dbReference>
<name>A0A0K1PV48_9BACT</name>
<dbReference type="PRINTS" id="PR00633">
    <property type="entry name" value="RCCNDNSATION"/>
</dbReference>
<feature type="signal peptide" evidence="2">
    <location>
        <begin position="1"/>
        <end position="30"/>
    </location>
</feature>
<dbReference type="GO" id="GO:0005737">
    <property type="term" value="C:cytoplasm"/>
    <property type="evidence" value="ECO:0007669"/>
    <property type="project" value="TreeGrafter"/>
</dbReference>
<organism evidence="3 4">
    <name type="scientific">Labilithrix luteola</name>
    <dbReference type="NCBI Taxonomy" id="1391654"/>
    <lineage>
        <taxon>Bacteria</taxon>
        <taxon>Pseudomonadati</taxon>
        <taxon>Myxococcota</taxon>
        <taxon>Polyangia</taxon>
        <taxon>Polyangiales</taxon>
        <taxon>Labilitrichaceae</taxon>
        <taxon>Labilithrix</taxon>
    </lineage>
</organism>
<dbReference type="InterPro" id="IPR009091">
    <property type="entry name" value="RCC1/BLIP-II"/>
</dbReference>
<evidence type="ECO:0000313" key="4">
    <source>
        <dbReference type="Proteomes" id="UP000064967"/>
    </source>
</evidence>
<proteinExistence type="predicted"/>
<keyword evidence="2" id="KW-0732">Signal</keyword>
<dbReference type="PANTHER" id="PTHR45982:SF1">
    <property type="entry name" value="REGULATOR OF CHROMOSOME CONDENSATION"/>
    <property type="match status" value="1"/>
</dbReference>
<feature type="chain" id="PRO_5005466110" description="BNR repeat domain protein" evidence="2">
    <location>
        <begin position="31"/>
        <end position="446"/>
    </location>
</feature>
<protein>
    <recommendedName>
        <fullName evidence="5">BNR repeat domain protein</fullName>
    </recommendedName>
</protein>
<dbReference type="PANTHER" id="PTHR45982">
    <property type="entry name" value="REGULATOR OF CHROMOSOME CONDENSATION"/>
    <property type="match status" value="1"/>
</dbReference>
<dbReference type="SUPFAM" id="SSF50985">
    <property type="entry name" value="RCC1/BLIP-II"/>
    <property type="match status" value="1"/>
</dbReference>
<evidence type="ECO:0000313" key="3">
    <source>
        <dbReference type="EMBL" id="AKU97413.1"/>
    </source>
</evidence>